<dbReference type="PROSITE" id="PS51257">
    <property type="entry name" value="PROKAR_LIPOPROTEIN"/>
    <property type="match status" value="1"/>
</dbReference>
<organism evidence="1">
    <name type="scientific">hydrothermal vent metagenome</name>
    <dbReference type="NCBI Taxonomy" id="652676"/>
    <lineage>
        <taxon>unclassified sequences</taxon>
        <taxon>metagenomes</taxon>
        <taxon>ecological metagenomes</taxon>
    </lineage>
</organism>
<dbReference type="AlphaFoldDB" id="A0A3B1E381"/>
<gene>
    <name evidence="1" type="ORF">MNBD_UNCLBAC01-1185</name>
</gene>
<accession>A0A3B1E381</accession>
<dbReference type="EMBL" id="UOGJ01000101">
    <property type="protein sequence ID" value="VAX36597.1"/>
    <property type="molecule type" value="Genomic_DNA"/>
</dbReference>
<name>A0A3B1E381_9ZZZZ</name>
<evidence type="ECO:0000313" key="1">
    <source>
        <dbReference type="EMBL" id="VAX36597.1"/>
    </source>
</evidence>
<proteinExistence type="predicted"/>
<evidence type="ECO:0008006" key="2">
    <source>
        <dbReference type="Google" id="ProtNLM"/>
    </source>
</evidence>
<reference evidence="1" key="1">
    <citation type="submission" date="2018-06" db="EMBL/GenBank/DDBJ databases">
        <authorList>
            <person name="Zhirakovskaya E."/>
        </authorList>
    </citation>
    <scope>NUCLEOTIDE SEQUENCE</scope>
</reference>
<sequence length="283" mass="31028">MKKSIIYKLLAIIFIVSALSSCVESQEVEPVQSTADYPVATFNTDADLSNIKKGDVIVYTITMDKMMNTDITFGIRVGADSEADESSFEVSGGVMDAFAKETTLNITVLQDNFPEVDKSMAIEVGAFDLGTRFLLNPTTSNPKIATQLVNVNDPDALTVNFGWDDPEHETDLDLLVISELYGSWSTAATSANPEIDLSVTNDDDDDIFYFGFDPFDVPNEVTNYTVRVGHPNGTVEVFEGVINKSTITNDFIADDFAAWGIPSYRLIKVIKTGDNYVVTFEGN</sequence>
<protein>
    <recommendedName>
        <fullName evidence="2">Calx-beta domain-containing protein</fullName>
    </recommendedName>
</protein>